<sequence length="114" mass="12374">MGKYAGTIVTGIIGSGICGYKINVEAVSQDGRHVKIKIDSECPNYLKVMDELHEVDAYREMFQKLHLGAVYQVLSKYIPHPSCPGLPGILKTVEVAAGIALPQTATMVISKKQT</sequence>
<evidence type="ECO:0000313" key="2">
    <source>
        <dbReference type="Proteomes" id="UP000297597"/>
    </source>
</evidence>
<accession>A0A4Y7RVE0</accession>
<reference evidence="1 2" key="1">
    <citation type="journal article" date="2018" name="Environ. Microbiol.">
        <title>Novel energy conservation strategies and behaviour of Pelotomaculum schinkii driving syntrophic propionate catabolism.</title>
        <authorList>
            <person name="Hidalgo-Ahumada C.A.P."/>
            <person name="Nobu M.K."/>
            <person name="Narihiro T."/>
            <person name="Tamaki H."/>
            <person name="Liu W.T."/>
            <person name="Kamagata Y."/>
            <person name="Stams A.J.M."/>
            <person name="Imachi H."/>
            <person name="Sousa D.Z."/>
        </authorList>
    </citation>
    <scope>NUCLEOTIDE SEQUENCE [LARGE SCALE GENOMIC DNA]</scope>
    <source>
        <strain evidence="1 2">MGP</strain>
    </source>
</reference>
<dbReference type="Pfam" id="PF22263">
    <property type="entry name" value="DUF6951"/>
    <property type="match status" value="1"/>
</dbReference>
<gene>
    <name evidence="1" type="ORF">Pmgp_00616</name>
</gene>
<dbReference type="EMBL" id="QFFZ01000004">
    <property type="protein sequence ID" value="TEB12978.1"/>
    <property type="molecule type" value="Genomic_DNA"/>
</dbReference>
<keyword evidence="2" id="KW-1185">Reference proteome</keyword>
<dbReference type="AlphaFoldDB" id="A0A4Y7RVE0"/>
<dbReference type="RefSeq" id="WP_243119706.1">
    <property type="nucleotide sequence ID" value="NZ_QFFZ01000004.1"/>
</dbReference>
<dbReference type="InterPro" id="IPR054227">
    <property type="entry name" value="DUF6951"/>
</dbReference>
<dbReference type="Proteomes" id="UP000297597">
    <property type="component" value="Unassembled WGS sequence"/>
</dbReference>
<evidence type="ECO:0000313" key="1">
    <source>
        <dbReference type="EMBL" id="TEB12978.1"/>
    </source>
</evidence>
<comment type="caution">
    <text evidence="1">The sequence shown here is derived from an EMBL/GenBank/DDBJ whole genome shotgun (WGS) entry which is preliminary data.</text>
</comment>
<protein>
    <submittedName>
        <fullName evidence="1">Uncharacterized protein</fullName>
    </submittedName>
</protein>
<name>A0A4Y7RVE0_9FIRM</name>
<proteinExistence type="predicted"/>
<organism evidence="1 2">
    <name type="scientific">Pelotomaculum propionicicum</name>
    <dbReference type="NCBI Taxonomy" id="258475"/>
    <lineage>
        <taxon>Bacteria</taxon>
        <taxon>Bacillati</taxon>
        <taxon>Bacillota</taxon>
        <taxon>Clostridia</taxon>
        <taxon>Eubacteriales</taxon>
        <taxon>Desulfotomaculaceae</taxon>
        <taxon>Pelotomaculum</taxon>
    </lineage>
</organism>